<sequence>MSLFKMPITVAQELEKIQRQWLWGDSERKKKLHLLSWETVIRRKQAGGLEIRQFLAHNSALLAKWWWRFGFEKYALWYKVIAAKYGYSCDQWLPSLPNTGSLSPLWSTICSLGSSDSIVLDLLQQVSSFYTKWESNAVMDNSFRESISLVWRNICPFRIEVFSWLAIQDKIATRDCLLRKGISRSMEILLEYMVQLYAVVGIGMGLPSLSLGSDGSMVFQSIDGGAKKLLGSDILRDALVDMESEEQSDIFIYPSDEGRNF</sequence>
<proteinExistence type="predicted"/>
<evidence type="ECO:0000313" key="3">
    <source>
        <dbReference type="Proteomes" id="UP000585474"/>
    </source>
</evidence>
<dbReference type="PANTHER" id="PTHR33116">
    <property type="entry name" value="REVERSE TRANSCRIPTASE ZINC-BINDING DOMAIN-CONTAINING PROTEIN-RELATED-RELATED"/>
    <property type="match status" value="1"/>
</dbReference>
<gene>
    <name evidence="2" type="ORF">Acr_00g0057220</name>
</gene>
<name>A0A7J0DNZ6_9ERIC</name>
<dbReference type="Pfam" id="PF13966">
    <property type="entry name" value="zf-RVT"/>
    <property type="match status" value="1"/>
</dbReference>
<dbReference type="AlphaFoldDB" id="A0A7J0DNZ6"/>
<comment type="caution">
    <text evidence="2">The sequence shown here is derived from an EMBL/GenBank/DDBJ whole genome shotgun (WGS) entry which is preliminary data.</text>
</comment>
<feature type="domain" description="Reverse transcriptase zinc-binding" evidence="1">
    <location>
        <begin position="129"/>
        <end position="183"/>
    </location>
</feature>
<dbReference type="Proteomes" id="UP000585474">
    <property type="component" value="Unassembled WGS sequence"/>
</dbReference>
<evidence type="ECO:0000313" key="2">
    <source>
        <dbReference type="EMBL" id="GFS38391.1"/>
    </source>
</evidence>
<organism evidence="2 3">
    <name type="scientific">Actinidia rufa</name>
    <dbReference type="NCBI Taxonomy" id="165716"/>
    <lineage>
        <taxon>Eukaryota</taxon>
        <taxon>Viridiplantae</taxon>
        <taxon>Streptophyta</taxon>
        <taxon>Embryophyta</taxon>
        <taxon>Tracheophyta</taxon>
        <taxon>Spermatophyta</taxon>
        <taxon>Magnoliopsida</taxon>
        <taxon>eudicotyledons</taxon>
        <taxon>Gunneridae</taxon>
        <taxon>Pentapetalae</taxon>
        <taxon>asterids</taxon>
        <taxon>Ericales</taxon>
        <taxon>Actinidiaceae</taxon>
        <taxon>Actinidia</taxon>
    </lineage>
</organism>
<reference evidence="3" key="1">
    <citation type="submission" date="2019-07" db="EMBL/GenBank/DDBJ databases">
        <title>De Novo Assembly of kiwifruit Actinidia rufa.</title>
        <authorList>
            <person name="Sugita-Konishi S."/>
            <person name="Sato K."/>
            <person name="Mori E."/>
            <person name="Abe Y."/>
            <person name="Kisaki G."/>
            <person name="Hamano K."/>
            <person name="Suezawa K."/>
            <person name="Otani M."/>
            <person name="Fukuda T."/>
            <person name="Manabe T."/>
            <person name="Gomi K."/>
            <person name="Tabuchi M."/>
            <person name="Akimitsu K."/>
            <person name="Kataoka I."/>
        </authorList>
    </citation>
    <scope>NUCLEOTIDE SEQUENCE [LARGE SCALE GENOMIC DNA]</scope>
    <source>
        <strain evidence="3">cv. Fuchu</strain>
    </source>
</reference>
<dbReference type="PANTHER" id="PTHR33116:SF75">
    <property type="entry name" value="RIBONUCLEASE H PROTEIN"/>
    <property type="match status" value="1"/>
</dbReference>
<keyword evidence="3" id="KW-1185">Reference proteome</keyword>
<protein>
    <recommendedName>
        <fullName evidence="1">Reverse transcriptase zinc-binding domain-containing protein</fullName>
    </recommendedName>
</protein>
<evidence type="ECO:0000259" key="1">
    <source>
        <dbReference type="Pfam" id="PF13966"/>
    </source>
</evidence>
<dbReference type="InterPro" id="IPR026960">
    <property type="entry name" value="RVT-Znf"/>
</dbReference>
<accession>A0A7J0DNZ6</accession>
<dbReference type="EMBL" id="BJWL01000312">
    <property type="protein sequence ID" value="GFS38391.1"/>
    <property type="molecule type" value="Genomic_DNA"/>
</dbReference>
<dbReference type="OrthoDB" id="1436389at2759"/>